<dbReference type="Proteomes" id="UP000598467">
    <property type="component" value="Unassembled WGS sequence"/>
</dbReference>
<evidence type="ECO:0000313" key="2">
    <source>
        <dbReference type="EMBL" id="MBD1546722.1"/>
    </source>
</evidence>
<sequence>MFDVLAQAYMTAARFSPYTRPQPSSEQKLAKRPRTSSTEERTEYRPRFWV</sequence>
<feature type="region of interest" description="Disordered" evidence="1">
    <location>
        <begin position="16"/>
        <end position="50"/>
    </location>
</feature>
<gene>
    <name evidence="2" type="ORF">HK439_10645</name>
</gene>
<evidence type="ECO:0000313" key="3">
    <source>
        <dbReference type="Proteomes" id="UP000598467"/>
    </source>
</evidence>
<name>A0A926P4E7_9HYPH</name>
<dbReference type="EMBL" id="JABFCZ010000010">
    <property type="protein sequence ID" value="MBD1546722.1"/>
    <property type="molecule type" value="Genomic_DNA"/>
</dbReference>
<feature type="compositionally biased region" description="Basic and acidic residues" evidence="1">
    <location>
        <begin position="37"/>
        <end position="50"/>
    </location>
</feature>
<reference evidence="2" key="1">
    <citation type="submission" date="2020-05" db="EMBL/GenBank/DDBJ databases">
        <title>Identification of trans-AT polyketide cluster in two marine bacteria, producers of a novel glutaramide-containing polyketide sesbanimide D and analogs.</title>
        <authorList>
            <person name="Kacar D."/>
            <person name="Rodriguez P."/>
            <person name="Canedo L."/>
            <person name="Gonzalez E."/>
            <person name="Galan B."/>
            <person name="De La Calle F."/>
            <person name="Garcia J.L."/>
        </authorList>
    </citation>
    <scope>NUCLEOTIDE SEQUENCE</scope>
    <source>
        <strain evidence="2">PHM038</strain>
    </source>
</reference>
<dbReference type="AlphaFoldDB" id="A0A926P4E7"/>
<accession>A0A926P4E7</accession>
<evidence type="ECO:0000256" key="1">
    <source>
        <dbReference type="SAM" id="MobiDB-lite"/>
    </source>
</evidence>
<comment type="caution">
    <text evidence="2">The sequence shown here is derived from an EMBL/GenBank/DDBJ whole genome shotgun (WGS) entry which is preliminary data.</text>
</comment>
<dbReference type="RefSeq" id="WP_190291387.1">
    <property type="nucleotide sequence ID" value="NZ_JABFCZ010000010.1"/>
</dbReference>
<protein>
    <submittedName>
        <fullName evidence="2">Uncharacterized protein</fullName>
    </submittedName>
</protein>
<proteinExistence type="predicted"/>
<organism evidence="2 3">
    <name type="scientific">Roseibium aggregatum</name>
    <dbReference type="NCBI Taxonomy" id="187304"/>
    <lineage>
        <taxon>Bacteria</taxon>
        <taxon>Pseudomonadati</taxon>
        <taxon>Pseudomonadota</taxon>
        <taxon>Alphaproteobacteria</taxon>
        <taxon>Hyphomicrobiales</taxon>
        <taxon>Stappiaceae</taxon>
        <taxon>Roseibium</taxon>
    </lineage>
</organism>